<organism evidence="1 2">
    <name type="scientific">Trichogramma kaykai</name>
    <dbReference type="NCBI Taxonomy" id="54128"/>
    <lineage>
        <taxon>Eukaryota</taxon>
        <taxon>Metazoa</taxon>
        <taxon>Ecdysozoa</taxon>
        <taxon>Arthropoda</taxon>
        <taxon>Hexapoda</taxon>
        <taxon>Insecta</taxon>
        <taxon>Pterygota</taxon>
        <taxon>Neoptera</taxon>
        <taxon>Endopterygota</taxon>
        <taxon>Hymenoptera</taxon>
        <taxon>Apocrita</taxon>
        <taxon>Proctotrupomorpha</taxon>
        <taxon>Chalcidoidea</taxon>
        <taxon>Trichogrammatidae</taxon>
        <taxon>Trichogramma</taxon>
    </lineage>
</organism>
<keyword evidence="2" id="KW-1185">Reference proteome</keyword>
<proteinExistence type="predicted"/>
<evidence type="ECO:0000313" key="2">
    <source>
        <dbReference type="Proteomes" id="UP001627154"/>
    </source>
</evidence>
<dbReference type="AlphaFoldDB" id="A0ABD2WI88"/>
<gene>
    <name evidence="1" type="ORF">TKK_013078</name>
</gene>
<protein>
    <submittedName>
        <fullName evidence="1">Uncharacterized protein</fullName>
    </submittedName>
</protein>
<reference evidence="1 2" key="1">
    <citation type="journal article" date="2024" name="bioRxiv">
        <title>A reference genome for Trichogramma kaykai: A tiny desert-dwelling parasitoid wasp with competing sex-ratio distorters.</title>
        <authorList>
            <person name="Culotta J."/>
            <person name="Lindsey A.R."/>
        </authorList>
    </citation>
    <scope>NUCLEOTIDE SEQUENCE [LARGE SCALE GENOMIC DNA]</scope>
    <source>
        <strain evidence="1 2">KSX58</strain>
    </source>
</reference>
<accession>A0ABD2WI88</accession>
<sequence length="119" mass="13794">MRRDNYAHFFSVDCDTNKPLKQQLLYLNYLDLELIKTQQLNEGAITESGLSTGHSLFSLFIRNNHEETPDIDIICEILTNLGASLVELERKSISIAKSNEHLDDMYWLPIETHLEELEK</sequence>
<dbReference type="EMBL" id="JBJJXI010000106">
    <property type="protein sequence ID" value="KAL3392247.1"/>
    <property type="molecule type" value="Genomic_DNA"/>
</dbReference>
<dbReference type="Proteomes" id="UP001627154">
    <property type="component" value="Unassembled WGS sequence"/>
</dbReference>
<comment type="caution">
    <text evidence="1">The sequence shown here is derived from an EMBL/GenBank/DDBJ whole genome shotgun (WGS) entry which is preliminary data.</text>
</comment>
<name>A0ABD2WI88_9HYME</name>
<evidence type="ECO:0000313" key="1">
    <source>
        <dbReference type="EMBL" id="KAL3392247.1"/>
    </source>
</evidence>